<dbReference type="Proteomes" id="UP000887580">
    <property type="component" value="Unplaced"/>
</dbReference>
<sequence length="1117" mass="125666">MAPSPALEVTDSPPTASSPPPTIPTSNGNSDSSAATTTMGTIAAAPAAEKRANFATKNASSAFGQTIAPMSGRPSVTAIERRRLSSRPGFSERRRTSILVGQRSLDIMSELPTSDEAKAPRFVAFIIRQYRKWGYFIADHDWQAIVICFIISAFALVKILTTPQQNDITGYSPYGARAREEYKRYQEFFAHDGLGLAVYVFALAKDGGTMLRKEHLNETIEILDFTSSNFTLYNKKYNESKTFNDFCISFCQINEPVRQFYNGFEIQTDLAEKGQPLTARMDLKYPISSMFGRQLSLQNNFYGIGLHNHTDYPDIPENTTLSTKELKERITNMKYVKMIVLQFRAEHDIGWEDTDIKAYEMKIVNYFKNDYKSKNLEIFVLSTTYVEEEMVRAGISLVPYLSVGFLIMCACAVISVVMRALYLHQHSIPKVLLALAACIVPFMSCATALAVMFLCGMRFASILCVIPFLVLAIGVDSSYLMIHEWQRVIQQCREKPNRRNSQIGYRIAEVLSEVGPAIMISALTNILADAVGAFTSSPEITLLCVGNLTSMAVAFIFQMTFYTGLMSLIGRYEIKVERKERNKRELSLRDKKTNIANHNQLTRQTSKFHEETKEAISKTMWGYVSFIANKFVAGIIIVLYFAYIAFSIYGITQININLSTQKLFTADSPLLELDKLRVEYQVPHFTMATVFVNMPGNFSNPERLRLMNQFVADMEALDGSWGPIGSKYFIRDFLLFQNSFEDSDFEEEDIEPPEEPLGEDTQALSMNATLPTPNEASLKKLDHLIGLYRDEDLPSFIAWPEYSFWGGFIRLTNDTRLEKFFFTTAYHGKDLSIWTERGKLLNKWRETVDRYTNHFDASVYHEDGIFLDLIENMPSDTWQSVVGALVCMGFVCYIFLNSWFAVTIATAAVLSICTGILGLISWWHVDLDPISMAAMIICVGSSCDLPAHTSFHYYLATVREGHRSDPKVKLASCLSTIAFPAIQAAISMILCVCSLLFVHIYMSTVFVKTMVLCVILCNLHALVFIPAFLVMFDYVRFGFNLGKVSPKEDDNVIEEADDNVSPKFSVGASKSLPVPPFPNRSRTPSPTAPNPSKVVDRPEVKLDTPTDNMTEIPLSKV</sequence>
<proteinExistence type="predicted"/>
<accession>A0AC35EXD7</accession>
<evidence type="ECO:0000313" key="1">
    <source>
        <dbReference type="Proteomes" id="UP000887580"/>
    </source>
</evidence>
<dbReference type="WBParaSite" id="PS1159_v2.g11672.t1">
    <property type="protein sequence ID" value="PS1159_v2.g11672.t1"/>
    <property type="gene ID" value="PS1159_v2.g11672"/>
</dbReference>
<name>A0AC35EXD7_9BILA</name>
<protein>
    <submittedName>
        <fullName evidence="2">SSD domain-containing protein</fullName>
    </submittedName>
</protein>
<reference evidence="2" key="1">
    <citation type="submission" date="2022-11" db="UniProtKB">
        <authorList>
            <consortium name="WormBaseParasite"/>
        </authorList>
    </citation>
    <scope>IDENTIFICATION</scope>
</reference>
<organism evidence="1 2">
    <name type="scientific">Panagrolaimus sp. PS1159</name>
    <dbReference type="NCBI Taxonomy" id="55785"/>
    <lineage>
        <taxon>Eukaryota</taxon>
        <taxon>Metazoa</taxon>
        <taxon>Ecdysozoa</taxon>
        <taxon>Nematoda</taxon>
        <taxon>Chromadorea</taxon>
        <taxon>Rhabditida</taxon>
        <taxon>Tylenchina</taxon>
        <taxon>Panagrolaimomorpha</taxon>
        <taxon>Panagrolaimoidea</taxon>
        <taxon>Panagrolaimidae</taxon>
        <taxon>Panagrolaimus</taxon>
    </lineage>
</organism>
<evidence type="ECO:0000313" key="2">
    <source>
        <dbReference type="WBParaSite" id="PS1159_v2.g11672.t1"/>
    </source>
</evidence>